<dbReference type="VEuPathDB" id="MicrosporidiaDB:CWI37_0281p0010"/>
<organism evidence="1 4">
    <name type="scientific">Hamiltosporidium tvaerminnensis</name>
    <dbReference type="NCBI Taxonomy" id="1176355"/>
    <lineage>
        <taxon>Eukaryota</taxon>
        <taxon>Fungi</taxon>
        <taxon>Fungi incertae sedis</taxon>
        <taxon>Microsporidia</taxon>
        <taxon>Dubosqiidae</taxon>
        <taxon>Hamiltosporidium</taxon>
    </lineage>
</organism>
<protein>
    <submittedName>
        <fullName evidence="1">Uncharacterized protein</fullName>
    </submittedName>
</protein>
<keyword evidence="3" id="KW-1185">Reference proteome</keyword>
<evidence type="ECO:0000313" key="3">
    <source>
        <dbReference type="Proteomes" id="UP000292282"/>
    </source>
</evidence>
<dbReference type="VEuPathDB" id="MicrosporidiaDB:CWI38_0202p0040"/>
<dbReference type="EMBL" id="PITJ01000281">
    <property type="protein sequence ID" value="TBU03524.1"/>
    <property type="molecule type" value="Genomic_DNA"/>
</dbReference>
<sequence length="154" mass="18688">MEKEIEMEMNLRANYNKYLREILIGLDETSEVTFFVEMFVKIIQRYRIPMYSTKLVIQKIKNILLSNFIDSLVELWSQIVIIYEDFILLDDFIDMYSMMSEKSIFICKIKEMKNTFGFYYIKFIKDFKKNREFDEMVGELENECNNFVSKSIFI</sequence>
<dbReference type="AlphaFoldDB" id="A0A4Q9L7J7"/>
<reference evidence="3 4" key="1">
    <citation type="submission" date="2017-12" db="EMBL/GenBank/DDBJ databases">
        <authorList>
            <person name="Pombert J.-F."/>
            <person name="Haag K.L."/>
            <person name="Ebert D."/>
        </authorList>
    </citation>
    <scope>NUCLEOTIDE SEQUENCE [LARGE SCALE GENOMIC DNA]</scope>
    <source>
        <strain evidence="1">FI-OER-3-3</strain>
        <strain evidence="2">IL-G-3</strain>
    </source>
</reference>
<proteinExistence type="predicted"/>
<name>A0A4Q9L7J7_9MICR</name>
<evidence type="ECO:0000313" key="4">
    <source>
        <dbReference type="Proteomes" id="UP000292362"/>
    </source>
</evidence>
<dbReference type="Proteomes" id="UP000292282">
    <property type="component" value="Unassembled WGS sequence"/>
</dbReference>
<comment type="caution">
    <text evidence="1">The sequence shown here is derived from an EMBL/GenBank/DDBJ whole genome shotgun (WGS) entry which is preliminary data.</text>
</comment>
<accession>A0A4Q9L7J7</accession>
<dbReference type="EMBL" id="PITK01000202">
    <property type="protein sequence ID" value="TBU19784.1"/>
    <property type="molecule type" value="Genomic_DNA"/>
</dbReference>
<evidence type="ECO:0000313" key="1">
    <source>
        <dbReference type="EMBL" id="TBU03524.1"/>
    </source>
</evidence>
<gene>
    <name evidence="1" type="ORF">CWI37_0281p0010</name>
    <name evidence="2" type="ORF">CWI38_0202p0040</name>
</gene>
<dbReference type="Proteomes" id="UP000292362">
    <property type="component" value="Unassembled WGS sequence"/>
</dbReference>
<evidence type="ECO:0000313" key="2">
    <source>
        <dbReference type="EMBL" id="TBU19784.1"/>
    </source>
</evidence>